<feature type="transmembrane region" description="Helical" evidence="1">
    <location>
        <begin position="47"/>
        <end position="68"/>
    </location>
</feature>
<name>A0A847CZ58_9BACT</name>
<proteinExistence type="predicted"/>
<accession>A0A847CZ58</accession>
<keyword evidence="1" id="KW-0812">Transmembrane</keyword>
<sequence>MINIFLTINNFLVQRAYAQSIGASLEEGLSVDSDTNVDSLLERIVRIAVPVAVISAFVLLSYGGYLLISSQGNPDKLQEARSIITNAIIGLLVVVLSVAILLIISGTFDLNIFN</sequence>
<gene>
    <name evidence="2" type="ORF">GX656_01175</name>
</gene>
<comment type="caution">
    <text evidence="2">The sequence shown here is derived from an EMBL/GenBank/DDBJ whole genome shotgun (WGS) entry which is preliminary data.</text>
</comment>
<keyword evidence="1" id="KW-0472">Membrane</keyword>
<feature type="transmembrane region" description="Helical" evidence="1">
    <location>
        <begin position="88"/>
        <end position="108"/>
    </location>
</feature>
<keyword evidence="1" id="KW-1133">Transmembrane helix</keyword>
<dbReference type="InterPro" id="IPR043993">
    <property type="entry name" value="T4SS_pilin"/>
</dbReference>
<evidence type="ECO:0000256" key="1">
    <source>
        <dbReference type="SAM" id="Phobius"/>
    </source>
</evidence>
<reference evidence="2 3" key="1">
    <citation type="journal article" date="2020" name="Biotechnol. Biofuels">
        <title>New insights from the biogas microbiome by comprehensive genome-resolved metagenomics of nearly 1600 species originating from multiple anaerobic digesters.</title>
        <authorList>
            <person name="Campanaro S."/>
            <person name="Treu L."/>
            <person name="Rodriguez-R L.M."/>
            <person name="Kovalovszki A."/>
            <person name="Ziels R.M."/>
            <person name="Maus I."/>
            <person name="Zhu X."/>
            <person name="Kougias P.G."/>
            <person name="Basile A."/>
            <person name="Luo G."/>
            <person name="Schluter A."/>
            <person name="Konstantinidis K.T."/>
            <person name="Angelidaki I."/>
        </authorList>
    </citation>
    <scope>NUCLEOTIDE SEQUENCE [LARGE SCALE GENOMIC DNA]</scope>
    <source>
        <strain evidence="2">AS06rmzACSIP_65</strain>
    </source>
</reference>
<protein>
    <submittedName>
        <fullName evidence="2">Uncharacterized protein</fullName>
    </submittedName>
</protein>
<dbReference type="AlphaFoldDB" id="A0A847CZ58"/>
<dbReference type="EMBL" id="JAAZBX010000002">
    <property type="protein sequence ID" value="NLD25238.1"/>
    <property type="molecule type" value="Genomic_DNA"/>
</dbReference>
<dbReference type="Pfam" id="PF18895">
    <property type="entry name" value="T4SS_pilin"/>
    <property type="match status" value="1"/>
</dbReference>
<evidence type="ECO:0000313" key="2">
    <source>
        <dbReference type="EMBL" id="NLD25238.1"/>
    </source>
</evidence>
<evidence type="ECO:0000313" key="3">
    <source>
        <dbReference type="Proteomes" id="UP000545876"/>
    </source>
</evidence>
<organism evidence="2 3">
    <name type="scientific">Candidatus Dojkabacteria bacterium</name>
    <dbReference type="NCBI Taxonomy" id="2099670"/>
    <lineage>
        <taxon>Bacteria</taxon>
        <taxon>Candidatus Dojkabacteria</taxon>
    </lineage>
</organism>
<dbReference type="Proteomes" id="UP000545876">
    <property type="component" value="Unassembled WGS sequence"/>
</dbReference>